<feature type="signal peptide" evidence="1">
    <location>
        <begin position="1"/>
        <end position="18"/>
    </location>
</feature>
<keyword evidence="1" id="KW-0732">Signal</keyword>
<reference evidence="2 3" key="1">
    <citation type="journal article" date="2015" name="Genome Announc.">
        <title>Draft Genome Sequence and Gene Annotation of the Entomopathogenic Fungus Verticillium hemipterigenum.</title>
        <authorList>
            <person name="Horn F."/>
            <person name="Habel A."/>
            <person name="Scharf D.H."/>
            <person name="Dworschak J."/>
            <person name="Brakhage A.A."/>
            <person name="Guthke R."/>
            <person name="Hertweck C."/>
            <person name="Linde J."/>
        </authorList>
    </citation>
    <scope>NUCLEOTIDE SEQUENCE [LARGE SCALE GENOMIC DNA]</scope>
</reference>
<dbReference type="Gene3D" id="2.160.20.10">
    <property type="entry name" value="Single-stranded right-handed beta-helix, Pectin lyase-like"/>
    <property type="match status" value="1"/>
</dbReference>
<dbReference type="InterPro" id="IPR006626">
    <property type="entry name" value="PbH1"/>
</dbReference>
<dbReference type="SUPFAM" id="SSF51126">
    <property type="entry name" value="Pectin lyase-like"/>
    <property type="match status" value="1"/>
</dbReference>
<proteinExistence type="predicted"/>
<name>A0A0A1TNK0_9HYPO</name>
<dbReference type="InterPro" id="IPR011050">
    <property type="entry name" value="Pectin_lyase_fold/virulence"/>
</dbReference>
<accession>A0A0A1TNK0</accession>
<protein>
    <recommendedName>
        <fullName evidence="4">Right handed beta helix domain-containing protein</fullName>
    </recommendedName>
</protein>
<keyword evidence="3" id="KW-1185">Reference proteome</keyword>
<evidence type="ECO:0008006" key="4">
    <source>
        <dbReference type="Google" id="ProtNLM"/>
    </source>
</evidence>
<dbReference type="EMBL" id="CDHN01000005">
    <property type="protein sequence ID" value="CEJ92858.1"/>
    <property type="molecule type" value="Genomic_DNA"/>
</dbReference>
<dbReference type="AlphaFoldDB" id="A0A0A1TNK0"/>
<evidence type="ECO:0000313" key="3">
    <source>
        <dbReference type="Proteomes" id="UP000039046"/>
    </source>
</evidence>
<evidence type="ECO:0000256" key="1">
    <source>
        <dbReference type="SAM" id="SignalP"/>
    </source>
</evidence>
<dbReference type="InterPro" id="IPR012334">
    <property type="entry name" value="Pectin_lyas_fold"/>
</dbReference>
<organism evidence="2 3">
    <name type="scientific">[Torrubiella] hemipterigena</name>
    <dbReference type="NCBI Taxonomy" id="1531966"/>
    <lineage>
        <taxon>Eukaryota</taxon>
        <taxon>Fungi</taxon>
        <taxon>Dikarya</taxon>
        <taxon>Ascomycota</taxon>
        <taxon>Pezizomycotina</taxon>
        <taxon>Sordariomycetes</taxon>
        <taxon>Hypocreomycetidae</taxon>
        <taxon>Hypocreales</taxon>
        <taxon>Clavicipitaceae</taxon>
        <taxon>Clavicipitaceae incertae sedis</taxon>
        <taxon>'Torrubiella' clade</taxon>
    </lineage>
</organism>
<dbReference type="OrthoDB" id="3432466at2759"/>
<dbReference type="SMART" id="SM00710">
    <property type="entry name" value="PbH1"/>
    <property type="match status" value="5"/>
</dbReference>
<sequence length="286" mass="31101">MRLLSLAITGSIVAHATATNYYFDGLALSNGTGTVLSPFNNLDVIPGLALQQGDRPLLKRGTSFTSSLAYGAGELPPSIQARPDQLNSIRLHGASNIVLQDIAVTNRGANTTARRGVYIYGEDAGAVSNILVQRMHIHTVEGYMPSTAEGDFRVDKYANPSGGIVLEATGNKTATYFQNFTVRNNLLDDVNRQGIYMWSNWCQRDALATFWFDFCFGKFVPSTGIRIRRNKLRNIGGDATKSASAGIWAANSDYGWFHHNVVSGGKTTEDGMSYDVDHSTSGTLFE</sequence>
<dbReference type="Proteomes" id="UP000039046">
    <property type="component" value="Unassembled WGS sequence"/>
</dbReference>
<dbReference type="HOGENOM" id="CLU_973815_0_0_1"/>
<feature type="chain" id="PRO_5001990396" description="Right handed beta helix domain-containing protein" evidence="1">
    <location>
        <begin position="19"/>
        <end position="286"/>
    </location>
</feature>
<gene>
    <name evidence="2" type="ORF">VHEMI08486</name>
</gene>
<evidence type="ECO:0000313" key="2">
    <source>
        <dbReference type="EMBL" id="CEJ92858.1"/>
    </source>
</evidence>